<reference evidence="4 5" key="1">
    <citation type="submission" date="2018-10" db="EMBL/GenBank/DDBJ databases">
        <title>Genomic Encyclopedia of Archaeal and Bacterial Type Strains, Phase II (KMG-II): from individual species to whole genera.</title>
        <authorList>
            <person name="Goeker M."/>
        </authorList>
    </citation>
    <scope>NUCLEOTIDE SEQUENCE [LARGE SCALE GENOMIC DNA]</scope>
    <source>
        <strain evidence="4 5">DSM 14954</strain>
    </source>
</reference>
<dbReference type="PANTHER" id="PTHR30055">
    <property type="entry name" value="HTH-TYPE TRANSCRIPTIONAL REGULATOR RUTR"/>
    <property type="match status" value="1"/>
</dbReference>
<dbReference type="SUPFAM" id="SSF46689">
    <property type="entry name" value="Homeodomain-like"/>
    <property type="match status" value="1"/>
</dbReference>
<dbReference type="InterPro" id="IPR001647">
    <property type="entry name" value="HTH_TetR"/>
</dbReference>
<keyword evidence="5" id="KW-1185">Reference proteome</keyword>
<dbReference type="EMBL" id="RBIL01000002">
    <property type="protein sequence ID" value="RKQ86746.1"/>
    <property type="molecule type" value="Genomic_DNA"/>
</dbReference>
<organism evidence="4 5">
    <name type="scientific">Solirubrobacter pauli</name>
    <dbReference type="NCBI Taxonomy" id="166793"/>
    <lineage>
        <taxon>Bacteria</taxon>
        <taxon>Bacillati</taxon>
        <taxon>Actinomycetota</taxon>
        <taxon>Thermoleophilia</taxon>
        <taxon>Solirubrobacterales</taxon>
        <taxon>Solirubrobacteraceae</taxon>
        <taxon>Solirubrobacter</taxon>
    </lineage>
</organism>
<evidence type="ECO:0000256" key="2">
    <source>
        <dbReference type="PROSITE-ProRule" id="PRU00335"/>
    </source>
</evidence>
<dbReference type="Proteomes" id="UP000278962">
    <property type="component" value="Unassembled WGS sequence"/>
</dbReference>
<dbReference type="InterPro" id="IPR036271">
    <property type="entry name" value="Tet_transcr_reg_TetR-rel_C_sf"/>
</dbReference>
<dbReference type="RefSeq" id="WP_121254732.1">
    <property type="nucleotide sequence ID" value="NZ_RBIL01000002.1"/>
</dbReference>
<comment type="caution">
    <text evidence="4">The sequence shown here is derived from an EMBL/GenBank/DDBJ whole genome shotgun (WGS) entry which is preliminary data.</text>
</comment>
<dbReference type="SUPFAM" id="SSF48498">
    <property type="entry name" value="Tetracyclin repressor-like, C-terminal domain"/>
    <property type="match status" value="1"/>
</dbReference>
<evidence type="ECO:0000313" key="5">
    <source>
        <dbReference type="Proteomes" id="UP000278962"/>
    </source>
</evidence>
<dbReference type="GO" id="GO:0003700">
    <property type="term" value="F:DNA-binding transcription factor activity"/>
    <property type="evidence" value="ECO:0007669"/>
    <property type="project" value="TreeGrafter"/>
</dbReference>
<dbReference type="GO" id="GO:0000976">
    <property type="term" value="F:transcription cis-regulatory region binding"/>
    <property type="evidence" value="ECO:0007669"/>
    <property type="project" value="TreeGrafter"/>
</dbReference>
<feature type="domain" description="HTH tetR-type" evidence="3">
    <location>
        <begin position="2"/>
        <end position="62"/>
    </location>
</feature>
<evidence type="ECO:0000259" key="3">
    <source>
        <dbReference type="PROSITE" id="PS50977"/>
    </source>
</evidence>
<feature type="DNA-binding region" description="H-T-H motif" evidence="2">
    <location>
        <begin position="25"/>
        <end position="44"/>
    </location>
</feature>
<dbReference type="PRINTS" id="PR00455">
    <property type="entry name" value="HTHTETR"/>
</dbReference>
<dbReference type="PROSITE" id="PS50977">
    <property type="entry name" value="HTH_TETR_2"/>
    <property type="match status" value="1"/>
</dbReference>
<name>A0A660KYM6_9ACTN</name>
<accession>A0A660KYM6</accession>
<dbReference type="InterPro" id="IPR009057">
    <property type="entry name" value="Homeodomain-like_sf"/>
</dbReference>
<dbReference type="Pfam" id="PF00440">
    <property type="entry name" value="TetR_N"/>
    <property type="match status" value="1"/>
</dbReference>
<gene>
    <name evidence="4" type="ORF">C8N24_4761</name>
</gene>
<sequence length="226" mass="23277">MDDIRDRIVAAAADLLATGGRDAVTTRAVGAAAGVQAPTIYRHFGDMRGLLDAVAEHGFATHLSGKGWHVASTDPVENLRAGWDLHVEFGLSNPDLYALMYGNPRPAASAAAAKARSILSAHVRAIAAAGRLRVAEDYAVHVIHATGSGTVFALLEQPEDERDLVAAAITRDAALAAITTDAPAVAAPGPAAAANALRAVLGEAEALSAGERALLDEWLGRLVRAG</sequence>
<dbReference type="Gene3D" id="1.10.357.10">
    <property type="entry name" value="Tetracycline Repressor, domain 2"/>
    <property type="match status" value="1"/>
</dbReference>
<dbReference type="InterPro" id="IPR050109">
    <property type="entry name" value="HTH-type_TetR-like_transc_reg"/>
</dbReference>
<proteinExistence type="predicted"/>
<evidence type="ECO:0000256" key="1">
    <source>
        <dbReference type="ARBA" id="ARBA00023125"/>
    </source>
</evidence>
<protein>
    <submittedName>
        <fullName evidence="4">TetR family transcriptional regulator</fullName>
    </submittedName>
</protein>
<dbReference type="PANTHER" id="PTHR30055:SF209">
    <property type="entry name" value="POSSIBLE TRANSCRIPTIONAL REGULATORY PROTEIN (PROBABLY TETR-FAMILY)"/>
    <property type="match status" value="1"/>
</dbReference>
<keyword evidence="1 2" id="KW-0238">DNA-binding</keyword>
<dbReference type="OrthoDB" id="3784817at2"/>
<evidence type="ECO:0000313" key="4">
    <source>
        <dbReference type="EMBL" id="RKQ86746.1"/>
    </source>
</evidence>
<dbReference type="AlphaFoldDB" id="A0A660KYM6"/>